<dbReference type="GO" id="GO:0016874">
    <property type="term" value="F:ligase activity"/>
    <property type="evidence" value="ECO:0007669"/>
    <property type="project" value="UniProtKB-UniRule"/>
</dbReference>
<feature type="domain" description="Bacillithiol biosynthesis BshC N-terminal Rossmann-like" evidence="3">
    <location>
        <begin position="1"/>
        <end position="379"/>
    </location>
</feature>
<dbReference type="RefSeq" id="WP_155111176.1">
    <property type="nucleotide sequence ID" value="NZ_WMIB01000002.1"/>
</dbReference>
<proteinExistence type="inferred from homology"/>
<evidence type="ECO:0000256" key="2">
    <source>
        <dbReference type="HAMAP-Rule" id="MF_01867"/>
    </source>
</evidence>
<organism evidence="5 6">
    <name type="scientific">Metabacillus mangrovi</name>
    <dbReference type="NCBI Taxonomy" id="1491830"/>
    <lineage>
        <taxon>Bacteria</taxon>
        <taxon>Bacillati</taxon>
        <taxon>Bacillota</taxon>
        <taxon>Bacilli</taxon>
        <taxon>Bacillales</taxon>
        <taxon>Bacillaceae</taxon>
        <taxon>Metabacillus</taxon>
    </lineage>
</organism>
<dbReference type="AlphaFoldDB" id="A0A7X2S3P1"/>
<dbReference type="InterPro" id="IPR055399">
    <property type="entry name" value="CC_BshC"/>
</dbReference>
<reference evidence="5 6" key="1">
    <citation type="journal article" date="2017" name="Int. J. Syst. Evol. Microbiol.">
        <title>Bacillus mangrovi sp. nov., isolated from a sediment sample from a mangrove forest.</title>
        <authorList>
            <person name="Gupta V."/>
            <person name="Singh P.K."/>
            <person name="Korpole S."/>
            <person name="Tanuku N.R.S."/>
            <person name="Pinnaka A.K."/>
        </authorList>
    </citation>
    <scope>NUCLEOTIDE SEQUENCE [LARGE SCALE GENOMIC DNA]</scope>
    <source>
        <strain evidence="5 6">KCTC 33872</strain>
    </source>
</reference>
<comment type="caution">
    <text evidence="5">The sequence shown here is derived from an EMBL/GenBank/DDBJ whole genome shotgun (WGS) entry which is preliminary data.</text>
</comment>
<dbReference type="OrthoDB" id="9765151at2"/>
<dbReference type="InterPro" id="IPR055398">
    <property type="entry name" value="Rossmann-like_BshC"/>
</dbReference>
<dbReference type="HAMAP" id="MF_01867">
    <property type="entry name" value="BshC"/>
    <property type="match status" value="1"/>
</dbReference>
<evidence type="ECO:0000256" key="1">
    <source>
        <dbReference type="ARBA" id="ARBA00022598"/>
    </source>
</evidence>
<name>A0A7X2S3P1_9BACI</name>
<comment type="similarity">
    <text evidence="2">Belongs to the BshC family.</text>
</comment>
<dbReference type="Pfam" id="PF24850">
    <property type="entry name" value="CC_BshC"/>
    <property type="match status" value="1"/>
</dbReference>
<keyword evidence="1 2" id="KW-0436">Ligase</keyword>
<evidence type="ECO:0000259" key="3">
    <source>
        <dbReference type="Pfam" id="PF10079"/>
    </source>
</evidence>
<dbReference type="PIRSF" id="PIRSF012535">
    <property type="entry name" value="UCP012535"/>
    <property type="match status" value="1"/>
</dbReference>
<feature type="domain" description="Bacillithiol biosynthesis BshC C-terminal coiled-coil" evidence="4">
    <location>
        <begin position="381"/>
        <end position="540"/>
    </location>
</feature>
<evidence type="ECO:0000313" key="5">
    <source>
        <dbReference type="EMBL" id="MTH52628.1"/>
    </source>
</evidence>
<keyword evidence="6" id="KW-1185">Reference proteome</keyword>
<comment type="function">
    <text evidence="2">Involved in bacillithiol (BSH) biosynthesis. May catalyze the last step of the pathway, the addition of cysteine to glucosamine malate (GlcN-Mal) to generate BSH.</text>
</comment>
<dbReference type="NCBIfam" id="TIGR03998">
    <property type="entry name" value="thiol_BshC"/>
    <property type="match status" value="1"/>
</dbReference>
<dbReference type="EC" id="6.-.-.-" evidence="2"/>
<dbReference type="Pfam" id="PF10079">
    <property type="entry name" value="Rossmann-like_BshC"/>
    <property type="match status" value="1"/>
</dbReference>
<protein>
    <recommendedName>
        <fullName evidence="2">Putative cysteine ligase BshC</fullName>
        <ecNumber evidence="2">6.-.-.-</ecNumber>
    </recommendedName>
</protein>
<gene>
    <name evidence="2 5" type="primary">bshC</name>
    <name evidence="5" type="ORF">GKZ89_04345</name>
</gene>
<dbReference type="Proteomes" id="UP000434639">
    <property type="component" value="Unassembled WGS sequence"/>
</dbReference>
<evidence type="ECO:0000313" key="6">
    <source>
        <dbReference type="Proteomes" id="UP000434639"/>
    </source>
</evidence>
<dbReference type="InterPro" id="IPR011199">
    <property type="entry name" value="Bacillithiol_biosynth_BshC"/>
</dbReference>
<dbReference type="EMBL" id="WMIB01000002">
    <property type="protein sequence ID" value="MTH52628.1"/>
    <property type="molecule type" value="Genomic_DNA"/>
</dbReference>
<sequence>MEIYEFSLPSANPFVSKLTGNSLDSHTYFDYDFHQEDVYQKRQQEIMSRSFDRTGLCRYLKSYNEKFRAPAVMDNIDRLQEDGSTVVIGGQQAGLLTGPLYTIHKIISILALAKEQEQELGKPVIPMFWIAGEDHDFEEINHVFVNHAGKMKKKTIGQRILEKRPAAAIELDREACKDWAVDILREFGETSYTKGLLKKLTHMIDQSATYTEFFEWLVMDMFGSEGLVLIQSADAGLREMETEHFTKLIRLNKEISDAVTDQQKVLTDSGFNPIIDSAPGSAHLFFESGHQRLLLYRDEGGRFTDKEGSLSFTEEELLNELRTFPCKFSNNVVTRPVMQELMLPVLGFIAGPGELAYWAELKKVFEVMGIKMPVVVPRLNITILERAVEADLADLNLDLDQALSGDLGAMKAEWLEQNRGLDINALEAGSAADMERIHKTLSEKVVSEFPGMKSYTDKNLQFILRQLDLLKRETEKNIERKHHAVLSKFDRAELFLKPEGGFQERTWNIFYYLNKFGGSFPVKLSRLSYSFNNQHKVVKL</sequence>
<evidence type="ECO:0000259" key="4">
    <source>
        <dbReference type="Pfam" id="PF24850"/>
    </source>
</evidence>
<accession>A0A7X2S3P1</accession>